<gene>
    <name evidence="6" type="ORF">EJ02DRAFT_376232</name>
</gene>
<dbReference type="OrthoDB" id="6509908at2759"/>
<feature type="transmembrane region" description="Helical" evidence="4">
    <location>
        <begin position="237"/>
        <end position="263"/>
    </location>
</feature>
<keyword evidence="4" id="KW-0472">Membrane</keyword>
<evidence type="ECO:0000259" key="5">
    <source>
        <dbReference type="PROSITE" id="PS50850"/>
    </source>
</evidence>
<dbReference type="AlphaFoldDB" id="A0A6A5SNE7"/>
<feature type="transmembrane region" description="Helical" evidence="4">
    <location>
        <begin position="117"/>
        <end position="140"/>
    </location>
</feature>
<proteinExistence type="inferred from homology"/>
<dbReference type="InterPro" id="IPR020846">
    <property type="entry name" value="MFS_dom"/>
</dbReference>
<comment type="similarity">
    <text evidence="2">Belongs to the major facilitator superfamily. Monocarboxylate porter (TC 2.A.1.13) family.</text>
</comment>
<feature type="region of interest" description="Disordered" evidence="3">
    <location>
        <begin position="1"/>
        <end position="68"/>
    </location>
</feature>
<sequence>MLSKMDPESEHVISDKSLAQEEECNLPSSSTPDIRHEREPTTTNNNPEADKEAQTDTRSTLTAESAIPPPPDGGLHAWLKVFGGFMIYINIWGFTLSFGAFQSYYKTTLLSTSSPSAISWIGTVQAWLLIVIGVLSGPLFDLGYFRSMLLVGNLLIVLGIMMLSLSKTYWQVFLSQGVCMGAGAGMLYIPSLAMVGVWFSTKRAVALGVVMSGIAVGGVIYITTFNHLVPTSGFPTAIRALAFIALACALLSIPALLSGSAWLKHKRPRRALFDASALHDRLFIIFTCCSFSTFLGYIVPYFYIPTYAREQLGSSESTALYMLVLSIAGSFFGRLVSGVAAHWVGAIVTWGVCAFASAVLALCWIGVESEGGFVAFSVLWGFFSAALVTVPSAVFANITPDLSRLGTRLGMSWSVSSIASLIGAPIAGALLKRTDERTNFIGVQVWSGVCLMIGTCWLVVLWVVTVRTQKNGWRV</sequence>
<dbReference type="Gene3D" id="1.20.1250.20">
    <property type="entry name" value="MFS general substrate transporter like domains"/>
    <property type="match status" value="1"/>
</dbReference>
<dbReference type="Proteomes" id="UP000800038">
    <property type="component" value="Unassembled WGS sequence"/>
</dbReference>
<dbReference type="InterPro" id="IPR050327">
    <property type="entry name" value="Proton-linked_MCT"/>
</dbReference>
<dbReference type="PANTHER" id="PTHR11360">
    <property type="entry name" value="MONOCARBOXYLATE TRANSPORTER"/>
    <property type="match status" value="1"/>
</dbReference>
<dbReference type="SUPFAM" id="SSF103473">
    <property type="entry name" value="MFS general substrate transporter"/>
    <property type="match status" value="1"/>
</dbReference>
<accession>A0A6A5SNE7</accession>
<dbReference type="InterPro" id="IPR011701">
    <property type="entry name" value="MFS"/>
</dbReference>
<feature type="transmembrane region" description="Helical" evidence="4">
    <location>
        <begin position="147"/>
        <end position="166"/>
    </location>
</feature>
<feature type="transmembrane region" description="Helical" evidence="4">
    <location>
        <begin position="85"/>
        <end position="105"/>
    </location>
</feature>
<organism evidence="6 7">
    <name type="scientific">Clathrospora elynae</name>
    <dbReference type="NCBI Taxonomy" id="706981"/>
    <lineage>
        <taxon>Eukaryota</taxon>
        <taxon>Fungi</taxon>
        <taxon>Dikarya</taxon>
        <taxon>Ascomycota</taxon>
        <taxon>Pezizomycotina</taxon>
        <taxon>Dothideomycetes</taxon>
        <taxon>Pleosporomycetidae</taxon>
        <taxon>Pleosporales</taxon>
        <taxon>Diademaceae</taxon>
        <taxon>Clathrospora</taxon>
    </lineage>
</organism>
<protein>
    <submittedName>
        <fullName evidence="6">MFS general substrate transporter</fullName>
    </submittedName>
</protein>
<feature type="transmembrane region" description="Helical" evidence="4">
    <location>
        <begin position="283"/>
        <end position="304"/>
    </location>
</feature>
<feature type="transmembrane region" description="Helical" evidence="4">
    <location>
        <begin position="443"/>
        <end position="464"/>
    </location>
</feature>
<feature type="compositionally biased region" description="Basic and acidic residues" evidence="3">
    <location>
        <begin position="1"/>
        <end position="14"/>
    </location>
</feature>
<reference evidence="6" key="1">
    <citation type="journal article" date="2020" name="Stud. Mycol.">
        <title>101 Dothideomycetes genomes: a test case for predicting lifestyles and emergence of pathogens.</title>
        <authorList>
            <person name="Haridas S."/>
            <person name="Albert R."/>
            <person name="Binder M."/>
            <person name="Bloem J."/>
            <person name="Labutti K."/>
            <person name="Salamov A."/>
            <person name="Andreopoulos B."/>
            <person name="Baker S."/>
            <person name="Barry K."/>
            <person name="Bills G."/>
            <person name="Bluhm B."/>
            <person name="Cannon C."/>
            <person name="Castanera R."/>
            <person name="Culley D."/>
            <person name="Daum C."/>
            <person name="Ezra D."/>
            <person name="Gonzalez J."/>
            <person name="Henrissat B."/>
            <person name="Kuo A."/>
            <person name="Liang C."/>
            <person name="Lipzen A."/>
            <person name="Lutzoni F."/>
            <person name="Magnuson J."/>
            <person name="Mondo S."/>
            <person name="Nolan M."/>
            <person name="Ohm R."/>
            <person name="Pangilinan J."/>
            <person name="Park H.-J."/>
            <person name="Ramirez L."/>
            <person name="Alfaro M."/>
            <person name="Sun H."/>
            <person name="Tritt A."/>
            <person name="Yoshinaga Y."/>
            <person name="Zwiers L.-H."/>
            <person name="Turgeon B."/>
            <person name="Goodwin S."/>
            <person name="Spatafora J."/>
            <person name="Crous P."/>
            <person name="Grigoriev I."/>
        </authorList>
    </citation>
    <scope>NUCLEOTIDE SEQUENCE</scope>
    <source>
        <strain evidence="6">CBS 161.51</strain>
    </source>
</reference>
<feature type="transmembrane region" description="Helical" evidence="4">
    <location>
        <begin position="319"/>
        <end position="336"/>
    </location>
</feature>
<dbReference type="GO" id="GO:0016020">
    <property type="term" value="C:membrane"/>
    <property type="evidence" value="ECO:0007669"/>
    <property type="project" value="UniProtKB-SubCell"/>
</dbReference>
<keyword evidence="4" id="KW-1133">Transmembrane helix</keyword>
<dbReference type="PANTHER" id="PTHR11360:SF252">
    <property type="entry name" value="MAJOR FACILITATOR SUPERFAMILY (MFS) PROFILE DOMAIN-CONTAINING PROTEIN-RELATED"/>
    <property type="match status" value="1"/>
</dbReference>
<evidence type="ECO:0000256" key="2">
    <source>
        <dbReference type="ARBA" id="ARBA00006727"/>
    </source>
</evidence>
<feature type="domain" description="Major facilitator superfamily (MFS) profile" evidence="5">
    <location>
        <begin position="76"/>
        <end position="472"/>
    </location>
</feature>
<feature type="transmembrane region" description="Helical" evidence="4">
    <location>
        <begin position="204"/>
        <end position="225"/>
    </location>
</feature>
<evidence type="ECO:0000256" key="4">
    <source>
        <dbReference type="SAM" id="Phobius"/>
    </source>
</evidence>
<evidence type="ECO:0000256" key="1">
    <source>
        <dbReference type="ARBA" id="ARBA00004141"/>
    </source>
</evidence>
<dbReference type="Pfam" id="PF07690">
    <property type="entry name" value="MFS_1"/>
    <property type="match status" value="1"/>
</dbReference>
<keyword evidence="4" id="KW-0812">Transmembrane</keyword>
<dbReference type="InterPro" id="IPR036259">
    <property type="entry name" value="MFS_trans_sf"/>
</dbReference>
<feature type="transmembrane region" description="Helical" evidence="4">
    <location>
        <begin position="172"/>
        <end position="197"/>
    </location>
</feature>
<feature type="transmembrane region" description="Helical" evidence="4">
    <location>
        <begin position="410"/>
        <end position="431"/>
    </location>
</feature>
<feature type="transmembrane region" description="Helical" evidence="4">
    <location>
        <begin position="373"/>
        <end position="398"/>
    </location>
</feature>
<keyword evidence="7" id="KW-1185">Reference proteome</keyword>
<evidence type="ECO:0000256" key="3">
    <source>
        <dbReference type="SAM" id="MobiDB-lite"/>
    </source>
</evidence>
<dbReference type="PROSITE" id="PS50850">
    <property type="entry name" value="MFS"/>
    <property type="match status" value="1"/>
</dbReference>
<dbReference type="GO" id="GO:0022857">
    <property type="term" value="F:transmembrane transporter activity"/>
    <property type="evidence" value="ECO:0007669"/>
    <property type="project" value="InterPro"/>
</dbReference>
<evidence type="ECO:0000313" key="6">
    <source>
        <dbReference type="EMBL" id="KAF1942161.1"/>
    </source>
</evidence>
<feature type="transmembrane region" description="Helical" evidence="4">
    <location>
        <begin position="343"/>
        <end position="367"/>
    </location>
</feature>
<name>A0A6A5SNE7_9PLEO</name>
<evidence type="ECO:0000313" key="7">
    <source>
        <dbReference type="Proteomes" id="UP000800038"/>
    </source>
</evidence>
<dbReference type="EMBL" id="ML976038">
    <property type="protein sequence ID" value="KAF1942161.1"/>
    <property type="molecule type" value="Genomic_DNA"/>
</dbReference>
<comment type="subcellular location">
    <subcellularLocation>
        <location evidence="1">Membrane</location>
        <topology evidence="1">Multi-pass membrane protein</topology>
    </subcellularLocation>
</comment>